<name>A0A136LZK7_9BACT</name>
<evidence type="ECO:0000256" key="8">
    <source>
        <dbReference type="SAM" id="Phobius"/>
    </source>
</evidence>
<feature type="transmembrane region" description="Helical" evidence="8">
    <location>
        <begin position="255"/>
        <end position="279"/>
    </location>
</feature>
<keyword evidence="7 8" id="KW-0472">Membrane</keyword>
<feature type="transmembrane region" description="Helical" evidence="8">
    <location>
        <begin position="209"/>
        <end position="228"/>
    </location>
</feature>
<evidence type="ECO:0000256" key="7">
    <source>
        <dbReference type="ARBA" id="ARBA00023136"/>
    </source>
</evidence>
<comment type="subcellular location">
    <subcellularLocation>
        <location evidence="1">Cell membrane</location>
        <topology evidence="1">Multi-pass membrane protein</topology>
    </subcellularLocation>
</comment>
<keyword evidence="4" id="KW-0808">Transferase</keyword>
<feature type="transmembrane region" description="Helical" evidence="8">
    <location>
        <begin position="82"/>
        <end position="103"/>
    </location>
</feature>
<dbReference type="PANTHER" id="PTHR33908">
    <property type="entry name" value="MANNOSYLTRANSFERASE YKCB-RELATED"/>
    <property type="match status" value="1"/>
</dbReference>
<sequence>MQRPHGVLLLLLVLTASLLLFWNLEEAPLERWDELTNINVVQETRSGGHLLPVLGGKPFLEKPPLWYLLTSALTSFTGDHLFWYRSVSAFSGLGCVLLLVLIVKRTHDIASGLASGFTLLSVVHLFVPSVAGLFSSHTFRSADLDALQLFLLCAAWFVFRSEHKRKIAFTSILIGCAYLVKGPLALGLLGVCVFTLYRRRAELRTFAELVLPAAVLAGLWFCLMFKYTSGGIWDSYILYHQLARISGIEMHVEPVWFYILILAHPLTNPAALPAGIAWLRSLKSGSLAAVSAAALLAGLSFILTKLSWYVFPVYILLALITGRMYRQFALPLQILLYVAVAAGILQSLWYVIRL</sequence>
<keyword evidence="6 8" id="KW-1133">Transmembrane helix</keyword>
<dbReference type="GO" id="GO:0005886">
    <property type="term" value="C:plasma membrane"/>
    <property type="evidence" value="ECO:0007669"/>
    <property type="project" value="UniProtKB-SubCell"/>
</dbReference>
<evidence type="ECO:0000256" key="4">
    <source>
        <dbReference type="ARBA" id="ARBA00022679"/>
    </source>
</evidence>
<keyword evidence="5 8" id="KW-0812">Transmembrane</keyword>
<dbReference type="EMBL" id="JYNZ01000003">
    <property type="protein sequence ID" value="KXK27077.1"/>
    <property type="molecule type" value="Genomic_DNA"/>
</dbReference>
<evidence type="ECO:0000256" key="2">
    <source>
        <dbReference type="ARBA" id="ARBA00022475"/>
    </source>
</evidence>
<feature type="transmembrane region" description="Helical" evidence="8">
    <location>
        <begin position="141"/>
        <end position="159"/>
    </location>
</feature>
<protein>
    <submittedName>
        <fullName evidence="9">Uncharacterized protein</fullName>
    </submittedName>
</protein>
<evidence type="ECO:0000313" key="9">
    <source>
        <dbReference type="EMBL" id="KXK27077.1"/>
    </source>
</evidence>
<feature type="transmembrane region" description="Helical" evidence="8">
    <location>
        <begin position="171"/>
        <end position="197"/>
    </location>
</feature>
<evidence type="ECO:0000256" key="1">
    <source>
        <dbReference type="ARBA" id="ARBA00004651"/>
    </source>
</evidence>
<dbReference type="STRING" id="1617426.TR69_WS6001001103"/>
<evidence type="ECO:0000256" key="5">
    <source>
        <dbReference type="ARBA" id="ARBA00022692"/>
    </source>
</evidence>
<reference evidence="9 10" key="1">
    <citation type="submission" date="2015-02" db="EMBL/GenBank/DDBJ databases">
        <title>Improved understanding of the partial-nitritation anammox process through 23 genomes representing the majority of the microbial community.</title>
        <authorList>
            <person name="Speth D.R."/>
            <person name="In T Zandt M."/>
            <person name="Guerrero Cruz S."/>
            <person name="Jetten M.S."/>
            <person name="Dutilh B.E."/>
        </authorList>
    </citation>
    <scope>NUCLEOTIDE SEQUENCE [LARGE SCALE GENOMIC DNA]</scope>
    <source>
        <strain evidence="9">OLB20</strain>
    </source>
</reference>
<dbReference type="InterPro" id="IPR050297">
    <property type="entry name" value="LipidA_mod_glycosyltrf_83"/>
</dbReference>
<gene>
    <name evidence="9" type="ORF">TR69_WS6001001103</name>
</gene>
<feature type="transmembrane region" description="Helical" evidence="8">
    <location>
        <begin position="334"/>
        <end position="352"/>
    </location>
</feature>
<dbReference type="GO" id="GO:0016763">
    <property type="term" value="F:pentosyltransferase activity"/>
    <property type="evidence" value="ECO:0007669"/>
    <property type="project" value="TreeGrafter"/>
</dbReference>
<keyword evidence="2" id="KW-1003">Cell membrane</keyword>
<feature type="transmembrane region" description="Helical" evidence="8">
    <location>
        <begin position="6"/>
        <end position="24"/>
    </location>
</feature>
<proteinExistence type="predicted"/>
<comment type="caution">
    <text evidence="9">The sequence shown here is derived from an EMBL/GenBank/DDBJ whole genome shotgun (WGS) entry which is preliminary data.</text>
</comment>
<evidence type="ECO:0000256" key="6">
    <source>
        <dbReference type="ARBA" id="ARBA00022989"/>
    </source>
</evidence>
<dbReference type="GO" id="GO:0009103">
    <property type="term" value="P:lipopolysaccharide biosynthetic process"/>
    <property type="evidence" value="ECO:0007669"/>
    <property type="project" value="UniProtKB-ARBA"/>
</dbReference>
<evidence type="ECO:0000313" key="10">
    <source>
        <dbReference type="Proteomes" id="UP000070457"/>
    </source>
</evidence>
<organism evidence="9 10">
    <name type="scientific">candidate division WS6 bacterium OLB20</name>
    <dbReference type="NCBI Taxonomy" id="1617426"/>
    <lineage>
        <taxon>Bacteria</taxon>
        <taxon>Candidatus Dojkabacteria</taxon>
    </lineage>
</organism>
<dbReference type="AlphaFoldDB" id="A0A136LZK7"/>
<evidence type="ECO:0000256" key="3">
    <source>
        <dbReference type="ARBA" id="ARBA00022676"/>
    </source>
</evidence>
<feature type="transmembrane region" description="Helical" evidence="8">
    <location>
        <begin position="109"/>
        <end position="134"/>
    </location>
</feature>
<dbReference type="Proteomes" id="UP000070457">
    <property type="component" value="Unassembled WGS sequence"/>
</dbReference>
<dbReference type="PANTHER" id="PTHR33908:SF11">
    <property type="entry name" value="MEMBRANE PROTEIN"/>
    <property type="match status" value="1"/>
</dbReference>
<keyword evidence="3" id="KW-0328">Glycosyltransferase</keyword>
<accession>A0A136LZK7</accession>